<dbReference type="Gene3D" id="3.30.1540.10">
    <property type="entry name" value="formyl-coa transferase, domain 3"/>
    <property type="match status" value="1"/>
</dbReference>
<dbReference type="InterPro" id="IPR050483">
    <property type="entry name" value="CoA-transferase_III_domain"/>
</dbReference>
<evidence type="ECO:0000313" key="3">
    <source>
        <dbReference type="Proteomes" id="UP000198221"/>
    </source>
</evidence>
<keyword evidence="3" id="KW-1185">Reference proteome</keyword>
<dbReference type="Proteomes" id="UP000198221">
    <property type="component" value="Chromosome I"/>
</dbReference>
<dbReference type="PANTHER" id="PTHR48207">
    <property type="entry name" value="SUCCINATE--HYDROXYMETHYLGLUTARATE COA-TRANSFERASE"/>
    <property type="match status" value="1"/>
</dbReference>
<reference evidence="3" key="1">
    <citation type="submission" date="2016-06" db="EMBL/GenBank/DDBJ databases">
        <authorList>
            <person name="Varghese N."/>
            <person name="Submissions Spin"/>
        </authorList>
    </citation>
    <scope>NUCLEOTIDE SEQUENCE [LARGE SCALE GENOMIC DNA]</scope>
    <source>
        <strain evidence="3">DSM 43819</strain>
    </source>
</reference>
<accession>A0A1C5K594</accession>
<dbReference type="RefSeq" id="WP_089015583.1">
    <property type="nucleotide sequence ID" value="NZ_LT607754.1"/>
</dbReference>
<dbReference type="InterPro" id="IPR003673">
    <property type="entry name" value="CoA-Trfase_fam_III"/>
</dbReference>
<dbReference type="GO" id="GO:0008410">
    <property type="term" value="F:CoA-transferase activity"/>
    <property type="evidence" value="ECO:0007669"/>
    <property type="project" value="TreeGrafter"/>
</dbReference>
<name>A0A1C5K594_9ACTN</name>
<protein>
    <submittedName>
        <fullName evidence="2">Formyl-CoA transferase</fullName>
    </submittedName>
</protein>
<dbReference type="InterPro" id="IPR044855">
    <property type="entry name" value="CoA-Trfase_III_dom3_sf"/>
</dbReference>
<proteinExistence type="predicted"/>
<dbReference type="PANTHER" id="PTHR48207:SF3">
    <property type="entry name" value="SUCCINATE--HYDROXYMETHYLGLUTARATE COA-TRANSFERASE"/>
    <property type="match status" value="1"/>
</dbReference>
<sequence length="400" mass="42536">MADHEERCAVGPLTGIRVLEFAHVVSAPLCGMLLADLGADVVKVESPHRPDMLRGSGARGPDGDSMAFRTVNRNKRAVSLDLADEASTQMRDDLIRSADVLLENYSPGVPVRLGIDYERVRDINPRLVYASISGFGDEGPLRELGGYDFVAQAMSGLMSVTGPSRGVPYKIGVPVSDIASALYLTIGVLAALRARDECGHGQRVSCSLLAAGVSLGVWEASHLWATGEVPGRLGNAHRALAPYEAVRASDGWFVIAANTDAMFRRAATAFGREEWLDDPRFATNATRLAHRDALSRELRSAASAGPADLWVRLLREAGVPAGELLDVAQALDHPQVTANGMVAHVTDERTGRSTKVLGNPLRLSHTPVSYRRSAPGVGEHDDALFGVDPGTAATAPAVDP</sequence>
<gene>
    <name evidence="2" type="ORF">GA0070613_6409</name>
</gene>
<dbReference type="SUPFAM" id="SSF89796">
    <property type="entry name" value="CoA-transferase family III (CaiB/BaiF)"/>
    <property type="match status" value="1"/>
</dbReference>
<dbReference type="EMBL" id="LT607754">
    <property type="protein sequence ID" value="SCG77925.1"/>
    <property type="molecule type" value="Genomic_DNA"/>
</dbReference>
<keyword evidence="1 2" id="KW-0808">Transferase</keyword>
<dbReference type="Gene3D" id="3.40.50.10540">
    <property type="entry name" value="Crotonobetainyl-coa:carnitine coa-transferase, domain 1"/>
    <property type="match status" value="1"/>
</dbReference>
<dbReference type="Pfam" id="PF02515">
    <property type="entry name" value="CoA_transf_3"/>
    <property type="match status" value="1"/>
</dbReference>
<dbReference type="AlphaFoldDB" id="A0A1C5K594"/>
<dbReference type="InterPro" id="IPR023606">
    <property type="entry name" value="CoA-Trfase_III_dom_1_sf"/>
</dbReference>
<organism evidence="2 3">
    <name type="scientific">Micromonospora inositola</name>
    <dbReference type="NCBI Taxonomy" id="47865"/>
    <lineage>
        <taxon>Bacteria</taxon>
        <taxon>Bacillati</taxon>
        <taxon>Actinomycetota</taxon>
        <taxon>Actinomycetes</taxon>
        <taxon>Micromonosporales</taxon>
        <taxon>Micromonosporaceae</taxon>
        <taxon>Micromonospora</taxon>
    </lineage>
</organism>
<evidence type="ECO:0000313" key="2">
    <source>
        <dbReference type="EMBL" id="SCG77925.1"/>
    </source>
</evidence>
<evidence type="ECO:0000256" key="1">
    <source>
        <dbReference type="ARBA" id="ARBA00022679"/>
    </source>
</evidence>
<dbReference type="OrthoDB" id="9797653at2"/>